<organism evidence="1 2">
    <name type="scientific">Cysteiniphilum litorale</name>
    <dbReference type="NCBI Taxonomy" id="2056700"/>
    <lineage>
        <taxon>Bacteria</taxon>
        <taxon>Pseudomonadati</taxon>
        <taxon>Pseudomonadota</taxon>
        <taxon>Gammaproteobacteria</taxon>
        <taxon>Thiotrichales</taxon>
        <taxon>Fastidiosibacteraceae</taxon>
        <taxon>Cysteiniphilum</taxon>
    </lineage>
</organism>
<dbReference type="OrthoDB" id="5622362at2"/>
<gene>
    <name evidence="1" type="ORF">GCM10010995_17960</name>
</gene>
<name>A0A8J3E9P0_9GAMM</name>
<reference evidence="1" key="1">
    <citation type="journal article" date="2014" name="Int. J. Syst. Evol. Microbiol.">
        <title>Complete genome sequence of Corynebacterium casei LMG S-19264T (=DSM 44701T), isolated from a smear-ripened cheese.</title>
        <authorList>
            <consortium name="US DOE Joint Genome Institute (JGI-PGF)"/>
            <person name="Walter F."/>
            <person name="Albersmeier A."/>
            <person name="Kalinowski J."/>
            <person name="Ruckert C."/>
        </authorList>
    </citation>
    <scope>NUCLEOTIDE SEQUENCE</scope>
    <source>
        <strain evidence="1">CGMCC 1.15758</strain>
    </source>
</reference>
<sequence>MSLLQSKIKNIYQELLYQQQEFEFKKPLLAFLNQLHQEHDKIKHLQQQLDQLLTRLYRYFKAVALAHRHKEAISEEMQEALDQNLEEIKTFYQELRIAYEDKRGEFQEQLKQERLDAKHAEIFSDSDNQVIASMMDIPKDAPMTMQQIKDFVDSLDRHTPCQLSFDLTEHGLQNTIAVVREMLNCQWLKENICLNPCKSQRTKLNDKCLSYIHELSCMLSPNNEHQSQHNSFLFNEDAKLTSVRNYGS</sequence>
<accession>A0A8J3E9P0</accession>
<protein>
    <submittedName>
        <fullName evidence="1">Uncharacterized protein</fullName>
    </submittedName>
</protein>
<evidence type="ECO:0000313" key="1">
    <source>
        <dbReference type="EMBL" id="GGG00952.1"/>
    </source>
</evidence>
<comment type="caution">
    <text evidence="1">The sequence shown here is derived from an EMBL/GenBank/DDBJ whole genome shotgun (WGS) entry which is preliminary data.</text>
</comment>
<evidence type="ECO:0000313" key="2">
    <source>
        <dbReference type="Proteomes" id="UP000636949"/>
    </source>
</evidence>
<keyword evidence="2" id="KW-1185">Reference proteome</keyword>
<dbReference type="RefSeq" id="WP_117003070.1">
    <property type="nucleotide sequence ID" value="NZ_BMJS01000021.1"/>
</dbReference>
<proteinExistence type="predicted"/>
<dbReference type="EMBL" id="BMJS01000021">
    <property type="protein sequence ID" value="GGG00952.1"/>
    <property type="molecule type" value="Genomic_DNA"/>
</dbReference>
<dbReference type="Proteomes" id="UP000636949">
    <property type="component" value="Unassembled WGS sequence"/>
</dbReference>
<reference evidence="1" key="2">
    <citation type="submission" date="2020-09" db="EMBL/GenBank/DDBJ databases">
        <authorList>
            <person name="Sun Q."/>
            <person name="Zhou Y."/>
        </authorList>
    </citation>
    <scope>NUCLEOTIDE SEQUENCE</scope>
    <source>
        <strain evidence="1">CGMCC 1.15758</strain>
    </source>
</reference>
<dbReference type="AlphaFoldDB" id="A0A8J3E9P0"/>